<feature type="compositionally biased region" description="Low complexity" evidence="1">
    <location>
        <begin position="419"/>
        <end position="429"/>
    </location>
</feature>
<accession>A0A9P9BWG7</accession>
<evidence type="ECO:0000256" key="1">
    <source>
        <dbReference type="SAM" id="MobiDB-lite"/>
    </source>
</evidence>
<reference evidence="2" key="1">
    <citation type="journal article" date="2021" name="Nat. Commun.">
        <title>Genetic determinants of endophytism in the Arabidopsis root mycobiome.</title>
        <authorList>
            <person name="Mesny F."/>
            <person name="Miyauchi S."/>
            <person name="Thiergart T."/>
            <person name="Pickel B."/>
            <person name="Atanasova L."/>
            <person name="Karlsson M."/>
            <person name="Huettel B."/>
            <person name="Barry K.W."/>
            <person name="Haridas S."/>
            <person name="Chen C."/>
            <person name="Bauer D."/>
            <person name="Andreopoulos W."/>
            <person name="Pangilinan J."/>
            <person name="LaButti K."/>
            <person name="Riley R."/>
            <person name="Lipzen A."/>
            <person name="Clum A."/>
            <person name="Drula E."/>
            <person name="Henrissat B."/>
            <person name="Kohler A."/>
            <person name="Grigoriev I.V."/>
            <person name="Martin F.M."/>
            <person name="Hacquard S."/>
        </authorList>
    </citation>
    <scope>NUCLEOTIDE SEQUENCE</scope>
    <source>
        <strain evidence="2">MPI-CAGE-CH-0230</strain>
    </source>
</reference>
<dbReference type="OrthoDB" id="5402392at2759"/>
<dbReference type="GeneID" id="70187867"/>
<dbReference type="EMBL" id="JAGTJQ010000003">
    <property type="protein sequence ID" value="KAH7035056.1"/>
    <property type="molecule type" value="Genomic_DNA"/>
</dbReference>
<feature type="region of interest" description="Disordered" evidence="1">
    <location>
        <begin position="508"/>
        <end position="537"/>
    </location>
</feature>
<evidence type="ECO:0000313" key="2">
    <source>
        <dbReference type="EMBL" id="KAH7035056.1"/>
    </source>
</evidence>
<evidence type="ECO:0000313" key="3">
    <source>
        <dbReference type="Proteomes" id="UP000756346"/>
    </source>
</evidence>
<dbReference type="AlphaFoldDB" id="A0A9P9BWG7"/>
<feature type="region of interest" description="Disordered" evidence="1">
    <location>
        <begin position="259"/>
        <end position="288"/>
    </location>
</feature>
<dbReference type="Proteomes" id="UP000756346">
    <property type="component" value="Unassembled WGS sequence"/>
</dbReference>
<feature type="region of interest" description="Disordered" evidence="1">
    <location>
        <begin position="419"/>
        <end position="454"/>
    </location>
</feature>
<keyword evidence="3" id="KW-1185">Reference proteome</keyword>
<proteinExistence type="predicted"/>
<gene>
    <name evidence="2" type="ORF">B0I36DRAFT_360500</name>
</gene>
<comment type="caution">
    <text evidence="2">The sequence shown here is derived from an EMBL/GenBank/DDBJ whole genome shotgun (WGS) entry which is preliminary data.</text>
</comment>
<feature type="compositionally biased region" description="Polar residues" evidence="1">
    <location>
        <begin position="106"/>
        <end position="116"/>
    </location>
</feature>
<dbReference type="RefSeq" id="XP_046015149.1">
    <property type="nucleotide sequence ID" value="XM_046158321.1"/>
</dbReference>
<organism evidence="2 3">
    <name type="scientific">Microdochium trichocladiopsis</name>
    <dbReference type="NCBI Taxonomy" id="1682393"/>
    <lineage>
        <taxon>Eukaryota</taxon>
        <taxon>Fungi</taxon>
        <taxon>Dikarya</taxon>
        <taxon>Ascomycota</taxon>
        <taxon>Pezizomycotina</taxon>
        <taxon>Sordariomycetes</taxon>
        <taxon>Xylariomycetidae</taxon>
        <taxon>Xylariales</taxon>
        <taxon>Microdochiaceae</taxon>
        <taxon>Microdochium</taxon>
    </lineage>
</organism>
<feature type="compositionally biased region" description="Low complexity" evidence="1">
    <location>
        <begin position="338"/>
        <end position="351"/>
    </location>
</feature>
<feature type="compositionally biased region" description="Basic and acidic residues" evidence="1">
    <location>
        <begin position="508"/>
        <end position="520"/>
    </location>
</feature>
<name>A0A9P9BWG7_9PEZI</name>
<protein>
    <submittedName>
        <fullName evidence="2">Uncharacterized protein</fullName>
    </submittedName>
</protein>
<sequence>MEPLDPATRQAFRAALEEVLRPRDEVLDYQKAHEEILAQSYGEDILKHPLALLPPGLEVARTEGTTPSRLEELIDANIRLNKELRQLQEASRLAPDISAEDKNAHKSAQSTPGNVQDSQVIDLQLQVNALEEKRTRLNIFLNALDRLERLPAAEPGFMHPAAMFQDCSPLPDLPKELMEGFTRDTSAPQHEIETMMRGLHKAVLRNKLLAQREKRNLDAMRAESNIDPAGLPADVQLHALGAVKDHLIGWIESQLMQAGDDEDEDVNGNLEDGSGSAPATRTKNHGDDVDLDTKLANIQNQYSKHISLRKDISTLLAEADHISHDLERFRGMRIADDAPATADTPASNSAAGSALSTLNPPATLMLTPYLEKLQQTSREQKAMVQEKSYINSSFAKQQQHMSQTIQDLVEESRLLATYPSAAPPSSSASLNGSRRSSKNRSLGEATRRSAAGTRANVASQVEPFVYSADSAKIATLEVVVENIEVGQMAVDEARAQLDVVRRFLNKSDQHDEPVGDDSRSPHKQAATAAASGHRRRNTEGKIMVEDHHEKSIWSKLDGNLGLIND</sequence>
<feature type="region of interest" description="Disordered" evidence="1">
    <location>
        <begin position="93"/>
        <end position="116"/>
    </location>
</feature>
<feature type="region of interest" description="Disordered" evidence="1">
    <location>
        <begin position="338"/>
        <end position="358"/>
    </location>
</feature>